<keyword evidence="4" id="KW-0067">ATP-binding</keyword>
<dbReference type="GO" id="GO:0005524">
    <property type="term" value="F:ATP binding"/>
    <property type="evidence" value="ECO:0007669"/>
    <property type="project" value="InterPro"/>
</dbReference>
<evidence type="ECO:0000259" key="3">
    <source>
        <dbReference type="PROSITE" id="PS51194"/>
    </source>
</evidence>
<dbReference type="SUPFAM" id="SSF52540">
    <property type="entry name" value="P-loop containing nucleoside triphosphate hydrolases"/>
    <property type="match status" value="2"/>
</dbReference>
<sequence>MDVRKEYILEDFDFSELTTLFIFKHVNEQVDNRVKGFYDLVPENIGIDAVFFTHPSASIPFPGVSIIQTGKVTRLTCSCTDPNPKLCTHQAQALYNIMERPAIRIFFDEKLRYEKMRVQARDYGLEKEEKLSDFFELEYENGQTRINSIKKELFPLNIQSKQALQNTLLPKQGLQLPGSFGLKANHKMGLVFGQHRFYSHLTLELIEAQTTLDGKFKNPVNYISPSDLIWKTESNEELKFYSGILKFQNNYNSERTDSDLDALKALAKNPLNLPVFIHDAKISVNLTASSIIPIKLKCKSADMSLHVSQRQEFYEVSGKLTLDGTAYALDQIQLKYHYFIQMDKTLHLIDNPDILRVIDFFKQHHDRMLVHHSKFEAFQEDILSKLENRIKVTYDYLKAATKKQIEEKGFDLENEQLIYLSESDDFVLLTPVMRYGDLEIPILSRKQIRSKDRNGNLFTLSRDKEAELQFTSNVVRQHPYFEEQLENNDCFYLHRSRLLENGWFLHAFEEWRNKNITILGFNQLKNNNLSQHKANISINVMSGIDWFKTAIKLKYGNQVVSLRHLHKSIRNKNKFVKLDDGTMGMLPDEWIEKFTKYFNAGEVVEEEIHTPKISFTAIEEMYEDQLLDESAKDQLAIYRRKLSGSDTITDVAVPEGLNATLRGYQKEGLNWLNFLDEFNFGACLADDMGLGKTIQIIAFILSQRTKGHHNTNLIVVPASLIFNWQQEISKFAPSIKMHTIYGADRIKNHHDFDQYEVIITSYGTLLTDIRFLKEYRFNYVFLDESQTIKNPESQRYKSVRLLQSRNKVVLTGTPIENNTFDLYGQLSFACPGLLGSKQYFREIYSTPIDQFKDRRAAIQLQKRINPFLLRRTKEQVAKELPDKTEMVIYCEMEDDQRKVYDGYEKEIRDYLTNQTDEEVASNTMNVLKGITKLRQICNSPALLSEDEFYGSSSSKMEVLLEQIENKSANHKILVFSQFVGMLDLIKKELQQREIAFAYLTGQTKNRETVVNSFQDNPEVRVFLISLKAGGVGLNLTQADYVYLVDPWWNPAVENQAIDRTYRIGQQKNVIAVRLICPDTIEEKIMKLQASKKDLVKDLIKTDASIYKSLTKKELLALFS</sequence>
<dbReference type="AlphaFoldDB" id="A0A1M4VTP4"/>
<dbReference type="OrthoDB" id="9760715at2"/>
<accession>A0A1M4VTP4</accession>
<reference evidence="5" key="1">
    <citation type="submission" date="2016-11" db="EMBL/GenBank/DDBJ databases">
        <authorList>
            <person name="Varghese N."/>
            <person name="Submissions S."/>
        </authorList>
    </citation>
    <scope>NUCLEOTIDE SEQUENCE [LARGE SCALE GENOMIC DNA]</scope>
    <source>
        <strain evidence="5">DSM 16990</strain>
    </source>
</reference>
<feature type="domain" description="Helicase ATP-binding" evidence="2">
    <location>
        <begin position="673"/>
        <end position="832"/>
    </location>
</feature>
<dbReference type="SMART" id="SM00490">
    <property type="entry name" value="HELICc"/>
    <property type="match status" value="1"/>
</dbReference>
<evidence type="ECO:0000259" key="2">
    <source>
        <dbReference type="PROSITE" id="PS51192"/>
    </source>
</evidence>
<dbReference type="RefSeq" id="WP_073228165.1">
    <property type="nucleotide sequence ID" value="NZ_FQUQ01000001.1"/>
</dbReference>
<evidence type="ECO:0000313" key="5">
    <source>
        <dbReference type="Proteomes" id="UP000184287"/>
    </source>
</evidence>
<keyword evidence="1" id="KW-0378">Hydrolase</keyword>
<dbReference type="InterPro" id="IPR014001">
    <property type="entry name" value="Helicase_ATP-bd"/>
</dbReference>
<dbReference type="PANTHER" id="PTHR45629:SF7">
    <property type="entry name" value="DNA EXCISION REPAIR PROTEIN ERCC-6-RELATED"/>
    <property type="match status" value="1"/>
</dbReference>
<gene>
    <name evidence="4" type="ORF">SAMN04488522_1011016</name>
</gene>
<dbReference type="CDD" id="cd18793">
    <property type="entry name" value="SF2_C_SNF"/>
    <property type="match status" value="1"/>
</dbReference>
<dbReference type="GO" id="GO:0004386">
    <property type="term" value="F:helicase activity"/>
    <property type="evidence" value="ECO:0007669"/>
    <property type="project" value="UniProtKB-KW"/>
</dbReference>
<keyword evidence="5" id="KW-1185">Reference proteome</keyword>
<protein>
    <submittedName>
        <fullName evidence="4">Superfamily II DNA or RNA helicase, SNF2 family</fullName>
    </submittedName>
</protein>
<dbReference type="PANTHER" id="PTHR45629">
    <property type="entry name" value="SNF2/RAD54 FAMILY MEMBER"/>
    <property type="match status" value="1"/>
</dbReference>
<dbReference type="InterPro" id="IPR050496">
    <property type="entry name" value="SNF2_RAD54_helicase_repair"/>
</dbReference>
<dbReference type="Pfam" id="PF00271">
    <property type="entry name" value="Helicase_C"/>
    <property type="match status" value="1"/>
</dbReference>
<dbReference type="PROSITE" id="PS51192">
    <property type="entry name" value="HELICASE_ATP_BIND_1"/>
    <property type="match status" value="1"/>
</dbReference>
<dbReference type="Pfam" id="PF00176">
    <property type="entry name" value="SNF2-rel_dom"/>
    <property type="match status" value="1"/>
</dbReference>
<dbReference type="PROSITE" id="PS51194">
    <property type="entry name" value="HELICASE_CTER"/>
    <property type="match status" value="1"/>
</dbReference>
<keyword evidence="4" id="KW-0347">Helicase</keyword>
<dbReference type="InterPro" id="IPR001650">
    <property type="entry name" value="Helicase_C-like"/>
</dbReference>
<feature type="domain" description="Helicase C-terminal" evidence="3">
    <location>
        <begin position="955"/>
        <end position="1113"/>
    </location>
</feature>
<dbReference type="GO" id="GO:0015616">
    <property type="term" value="F:DNA translocase activity"/>
    <property type="evidence" value="ECO:0007669"/>
    <property type="project" value="TreeGrafter"/>
</dbReference>
<dbReference type="GO" id="GO:0016787">
    <property type="term" value="F:hydrolase activity"/>
    <property type="evidence" value="ECO:0007669"/>
    <property type="project" value="UniProtKB-KW"/>
</dbReference>
<dbReference type="InterPro" id="IPR038718">
    <property type="entry name" value="SNF2-like_sf"/>
</dbReference>
<proteinExistence type="predicted"/>
<dbReference type="Gene3D" id="3.40.50.300">
    <property type="entry name" value="P-loop containing nucleotide triphosphate hydrolases"/>
    <property type="match status" value="1"/>
</dbReference>
<dbReference type="InterPro" id="IPR013663">
    <property type="entry name" value="Helicase_SWF/SNF/SWI_bac"/>
</dbReference>
<dbReference type="Pfam" id="PF08455">
    <property type="entry name" value="SNF2_assoc"/>
    <property type="match status" value="1"/>
</dbReference>
<dbReference type="InterPro" id="IPR000330">
    <property type="entry name" value="SNF2_N"/>
</dbReference>
<name>A0A1M4VTP4_9SPHI</name>
<dbReference type="InterPro" id="IPR049730">
    <property type="entry name" value="SNF2/RAD54-like_C"/>
</dbReference>
<dbReference type="EMBL" id="FQUQ01000001">
    <property type="protein sequence ID" value="SHE72237.1"/>
    <property type="molecule type" value="Genomic_DNA"/>
</dbReference>
<dbReference type="STRING" id="288992.SAMN04488522_1011016"/>
<dbReference type="Gene3D" id="3.40.50.10810">
    <property type="entry name" value="Tandem AAA-ATPase domain"/>
    <property type="match status" value="1"/>
</dbReference>
<dbReference type="Proteomes" id="UP000184287">
    <property type="component" value="Unassembled WGS sequence"/>
</dbReference>
<evidence type="ECO:0000256" key="1">
    <source>
        <dbReference type="ARBA" id="ARBA00022801"/>
    </source>
</evidence>
<dbReference type="SMART" id="SM00487">
    <property type="entry name" value="DEXDc"/>
    <property type="match status" value="1"/>
</dbReference>
<evidence type="ECO:0000313" key="4">
    <source>
        <dbReference type="EMBL" id="SHE72237.1"/>
    </source>
</evidence>
<organism evidence="4 5">
    <name type="scientific">Pedobacter caeni</name>
    <dbReference type="NCBI Taxonomy" id="288992"/>
    <lineage>
        <taxon>Bacteria</taxon>
        <taxon>Pseudomonadati</taxon>
        <taxon>Bacteroidota</taxon>
        <taxon>Sphingobacteriia</taxon>
        <taxon>Sphingobacteriales</taxon>
        <taxon>Sphingobacteriaceae</taxon>
        <taxon>Pedobacter</taxon>
    </lineage>
</organism>
<dbReference type="InterPro" id="IPR027417">
    <property type="entry name" value="P-loop_NTPase"/>
</dbReference>
<keyword evidence="4" id="KW-0547">Nucleotide-binding</keyword>